<evidence type="ECO:0000313" key="12">
    <source>
        <dbReference type="Proteomes" id="UP001195483"/>
    </source>
</evidence>
<comment type="catalytic activity">
    <reaction evidence="1 10">
        <text>[protein]-peptidylproline (omega=180) = [protein]-peptidylproline (omega=0)</text>
        <dbReference type="Rhea" id="RHEA:16237"/>
        <dbReference type="Rhea" id="RHEA-COMP:10747"/>
        <dbReference type="Rhea" id="RHEA-COMP:10748"/>
        <dbReference type="ChEBI" id="CHEBI:83833"/>
        <dbReference type="ChEBI" id="CHEBI:83834"/>
        <dbReference type="EC" id="5.2.1.8"/>
    </reaction>
</comment>
<dbReference type="FunFam" id="1.20.120.1150:FF:000002">
    <property type="entry name" value="Serine/threonine-protein phosphatase 2A activator"/>
    <property type="match status" value="1"/>
</dbReference>
<evidence type="ECO:0000256" key="3">
    <source>
        <dbReference type="ARBA" id="ARBA00011019"/>
    </source>
</evidence>
<dbReference type="PIRSF" id="PIRSF016325">
    <property type="entry name" value="Phstyr_phstse_ac"/>
    <property type="match status" value="1"/>
</dbReference>
<keyword evidence="6 10" id="KW-0697">Rotamase</keyword>
<keyword evidence="12" id="KW-1185">Reference proteome</keyword>
<evidence type="ECO:0000256" key="5">
    <source>
        <dbReference type="ARBA" id="ARBA00022490"/>
    </source>
</evidence>
<sequence length="325" mass="37341">MADTAAEESGKDVKQLVGNIDVQTHKFVVPKKEISLPEHIPKWERSEAYRDLMGFILTMNEAVKGKKIRGDYHVSETVKKLIALLDKINFWIDEIPPIDQPQRFGNKAFRQWFGRLKENAESIIQETLDQKYHRAIPEISVYLVEGFGNDTRIDYGTGHELSFAAFLCCLYKIGIFKEEDAQAVLLKVFERYLQVMRKLQLTYRMEPAGSHGVWSLDDHHFLPFIWGSSQLIDHPRIQPKSFVKPEIFEHFAIDYMFLGCIKFINSVKTGPFAEHSNQLWNVSGVSDWGKVNTGLIKMYQAEVLAKYPVIQHFVFGSLLTSNPAS</sequence>
<evidence type="ECO:0000256" key="4">
    <source>
        <dbReference type="ARBA" id="ARBA00013194"/>
    </source>
</evidence>
<protein>
    <recommendedName>
        <fullName evidence="8 10">Serine/threonine-protein phosphatase 2A activator</fullName>
        <ecNumber evidence="4 10">5.2.1.8</ecNumber>
    </recommendedName>
    <alternativeName>
        <fullName evidence="9 10">Phosphotyrosyl phosphatase activator</fullName>
    </alternativeName>
</protein>
<dbReference type="Pfam" id="PF03095">
    <property type="entry name" value="PTPA"/>
    <property type="match status" value="1"/>
</dbReference>
<reference evidence="11" key="2">
    <citation type="journal article" date="2021" name="Genome Biol. Evol.">
        <title>Developing a high-quality reference genome for a parasitic bivalve with doubly uniparental inheritance (Bivalvia: Unionida).</title>
        <authorList>
            <person name="Smith C.H."/>
        </authorList>
    </citation>
    <scope>NUCLEOTIDE SEQUENCE</scope>
    <source>
        <strain evidence="11">CHS0354</strain>
        <tissue evidence="11">Mantle</tissue>
    </source>
</reference>
<keyword evidence="7 10" id="KW-0413">Isomerase</keyword>
<dbReference type="AlphaFoldDB" id="A0AAE0SNK1"/>
<dbReference type="PANTHER" id="PTHR10012:SF0">
    <property type="entry name" value="SERINE_THREONINE-PROTEIN PHOSPHATASE 2A ACTIVATOR"/>
    <property type="match status" value="1"/>
</dbReference>
<dbReference type="InterPro" id="IPR043170">
    <property type="entry name" value="PTPA_C_lid"/>
</dbReference>
<dbReference type="PANTHER" id="PTHR10012">
    <property type="entry name" value="SERINE/THREONINE-PROTEIN PHOSPHATASE 2A REGULATORY SUBUNIT B"/>
    <property type="match status" value="1"/>
</dbReference>
<dbReference type="GO" id="GO:0003755">
    <property type="term" value="F:peptidyl-prolyl cis-trans isomerase activity"/>
    <property type="evidence" value="ECO:0007669"/>
    <property type="project" value="UniProtKB-KW"/>
</dbReference>
<dbReference type="InterPro" id="IPR004327">
    <property type="entry name" value="Phstyr_phstse_ac"/>
</dbReference>
<reference evidence="11" key="3">
    <citation type="submission" date="2023-05" db="EMBL/GenBank/DDBJ databases">
        <authorList>
            <person name="Smith C.H."/>
        </authorList>
    </citation>
    <scope>NUCLEOTIDE SEQUENCE</scope>
    <source>
        <strain evidence="11">CHS0354</strain>
        <tissue evidence="11">Mantle</tissue>
    </source>
</reference>
<evidence type="ECO:0000313" key="11">
    <source>
        <dbReference type="EMBL" id="KAK3594728.1"/>
    </source>
</evidence>
<name>A0AAE0SNK1_9BIVA</name>
<dbReference type="GO" id="GO:0005737">
    <property type="term" value="C:cytoplasm"/>
    <property type="evidence" value="ECO:0007669"/>
    <property type="project" value="UniProtKB-SubCell"/>
</dbReference>
<dbReference type="GO" id="GO:0005634">
    <property type="term" value="C:nucleus"/>
    <property type="evidence" value="ECO:0007669"/>
    <property type="project" value="TreeGrafter"/>
</dbReference>
<dbReference type="EC" id="5.2.1.8" evidence="4 10"/>
<dbReference type="SUPFAM" id="SSF140984">
    <property type="entry name" value="PTPA-like"/>
    <property type="match status" value="1"/>
</dbReference>
<accession>A0AAE0SNK1</accession>
<comment type="subcellular location">
    <subcellularLocation>
        <location evidence="2 10">Cytoplasm</location>
    </subcellularLocation>
</comment>
<dbReference type="EMBL" id="JAEAOA010000143">
    <property type="protein sequence ID" value="KAK3594728.1"/>
    <property type="molecule type" value="Genomic_DNA"/>
</dbReference>
<evidence type="ECO:0000256" key="8">
    <source>
        <dbReference type="ARBA" id="ARBA00044786"/>
    </source>
</evidence>
<evidence type="ECO:0000256" key="10">
    <source>
        <dbReference type="RuleBase" id="RU361210"/>
    </source>
</evidence>
<evidence type="ECO:0000256" key="7">
    <source>
        <dbReference type="ARBA" id="ARBA00023235"/>
    </source>
</evidence>
<dbReference type="GO" id="GO:0007052">
    <property type="term" value="P:mitotic spindle organization"/>
    <property type="evidence" value="ECO:0007669"/>
    <property type="project" value="TreeGrafter"/>
</dbReference>
<organism evidence="11 12">
    <name type="scientific">Potamilus streckersoni</name>
    <dbReference type="NCBI Taxonomy" id="2493646"/>
    <lineage>
        <taxon>Eukaryota</taxon>
        <taxon>Metazoa</taxon>
        <taxon>Spiralia</taxon>
        <taxon>Lophotrochozoa</taxon>
        <taxon>Mollusca</taxon>
        <taxon>Bivalvia</taxon>
        <taxon>Autobranchia</taxon>
        <taxon>Heteroconchia</taxon>
        <taxon>Palaeoheterodonta</taxon>
        <taxon>Unionida</taxon>
        <taxon>Unionoidea</taxon>
        <taxon>Unionidae</taxon>
        <taxon>Ambleminae</taxon>
        <taxon>Lampsilini</taxon>
        <taxon>Potamilus</taxon>
    </lineage>
</organism>
<dbReference type="GO" id="GO:0000159">
    <property type="term" value="C:protein phosphatase type 2A complex"/>
    <property type="evidence" value="ECO:0007669"/>
    <property type="project" value="TreeGrafter"/>
</dbReference>
<dbReference type="GO" id="GO:0008160">
    <property type="term" value="F:protein tyrosine phosphatase activator activity"/>
    <property type="evidence" value="ECO:0007669"/>
    <property type="project" value="TreeGrafter"/>
</dbReference>
<dbReference type="Proteomes" id="UP001195483">
    <property type="component" value="Unassembled WGS sequence"/>
</dbReference>
<evidence type="ECO:0000256" key="6">
    <source>
        <dbReference type="ARBA" id="ARBA00023110"/>
    </source>
</evidence>
<dbReference type="InterPro" id="IPR037218">
    <property type="entry name" value="PTPA_sf"/>
</dbReference>
<reference evidence="11" key="1">
    <citation type="journal article" date="2021" name="Genome Biol. Evol.">
        <title>A High-Quality Reference Genome for a Parasitic Bivalve with Doubly Uniparental Inheritance (Bivalvia: Unionida).</title>
        <authorList>
            <person name="Smith C.H."/>
        </authorList>
    </citation>
    <scope>NUCLEOTIDE SEQUENCE</scope>
    <source>
        <strain evidence="11">CHS0354</strain>
    </source>
</reference>
<evidence type="ECO:0000256" key="1">
    <source>
        <dbReference type="ARBA" id="ARBA00000971"/>
    </source>
</evidence>
<comment type="caution">
    <text evidence="11">The sequence shown here is derived from an EMBL/GenBank/DDBJ whole genome shotgun (WGS) entry which is preliminary data.</text>
</comment>
<dbReference type="CDD" id="cd04087">
    <property type="entry name" value="PTPA"/>
    <property type="match status" value="1"/>
</dbReference>
<dbReference type="Gene3D" id="1.20.120.1150">
    <property type="match status" value="1"/>
</dbReference>
<comment type="similarity">
    <text evidence="3 10">Belongs to the PTPA-type PPIase family.</text>
</comment>
<evidence type="ECO:0000256" key="9">
    <source>
        <dbReference type="ARBA" id="ARBA00044820"/>
    </source>
</evidence>
<gene>
    <name evidence="11" type="ORF">CHS0354_001554</name>
</gene>
<keyword evidence="5 10" id="KW-0963">Cytoplasm</keyword>
<comment type="function">
    <text evidence="10">PPIases accelerate the folding of proteins. It catalyzes the cis-trans isomerization of proline imidic peptide bonds in oligopeptides.</text>
</comment>
<evidence type="ECO:0000256" key="2">
    <source>
        <dbReference type="ARBA" id="ARBA00004496"/>
    </source>
</evidence>
<proteinExistence type="inferred from homology"/>